<gene>
    <name evidence="3" type="ORF">KM92DES2_10159</name>
</gene>
<dbReference type="EMBL" id="FLUP01000001">
    <property type="protein sequence ID" value="SBV91625.1"/>
    <property type="molecule type" value="Genomic_DNA"/>
</dbReference>
<feature type="transmembrane region" description="Helical" evidence="1">
    <location>
        <begin position="117"/>
        <end position="143"/>
    </location>
</feature>
<evidence type="ECO:0000313" key="3">
    <source>
        <dbReference type="EMBL" id="SBV91625.1"/>
    </source>
</evidence>
<reference evidence="3" key="1">
    <citation type="submission" date="2016-04" db="EMBL/GenBank/DDBJ databases">
        <authorList>
            <person name="Evans L.H."/>
            <person name="Alamgir A."/>
            <person name="Owens N."/>
            <person name="Weber N.D."/>
            <person name="Virtaneva K."/>
            <person name="Barbian K."/>
            <person name="Babar A."/>
            <person name="Rosenke K."/>
        </authorList>
    </citation>
    <scope>NUCLEOTIDE SEQUENCE</scope>
    <source>
        <strain evidence="3">92-2</strain>
    </source>
</reference>
<feature type="domain" description="Tip attachment protein J" evidence="2">
    <location>
        <begin position="659"/>
        <end position="810"/>
    </location>
</feature>
<dbReference type="AlphaFoldDB" id="A0A212IXH8"/>
<accession>A0A212IXH8</accession>
<dbReference type="RefSeq" id="WP_296934894.1">
    <property type="nucleotide sequence ID" value="NZ_LT598928.1"/>
</dbReference>
<dbReference type="Pfam" id="PF13550">
    <property type="entry name" value="Phage-tail_3"/>
    <property type="match status" value="1"/>
</dbReference>
<organism evidence="3">
    <name type="scientific">uncultured Desulfovibrio sp</name>
    <dbReference type="NCBI Taxonomy" id="167968"/>
    <lineage>
        <taxon>Bacteria</taxon>
        <taxon>Pseudomonadati</taxon>
        <taxon>Thermodesulfobacteriota</taxon>
        <taxon>Desulfovibrionia</taxon>
        <taxon>Desulfovibrionales</taxon>
        <taxon>Desulfovibrionaceae</taxon>
        <taxon>Desulfovibrio</taxon>
        <taxon>environmental samples</taxon>
    </lineage>
</organism>
<keyword evidence="1" id="KW-0472">Membrane</keyword>
<sequence length="1239" mass="133936">MPKVVIECGKRNAREIEVADGTTLQEIMERENPETGNWPAPTVCMFKGQPLARKFWAVTHLVGDAVASFMELPMSGGGGGGGSDTGRMIMQLAIIVVAAAATWYVGGTGAIAGVQALGYGGLAGGLAGAAVFTAGTLLMGQIFPTSLPSLPSGQISAYHSESASPTYNVNGSTNTARLYQPVPEGFGRMKITPDKISNEWAEYIKNEYYLYQVFGRGRGTYAVEQMAFGGVIFWRNGHFVDSAYTPIQSDSEKRVPINAELKYGENGAAGDWSPATIVVPADAYAGMLHVNMLFPDGIGWTEVISAQPDTIPEQKIPHPETVKYRVEYQEVDASGNPVGDWALVAEGEKTGASTAAQSATLEIVLPRFMHVRVRGRNLSAKPLAQKVVMSDAVIFMASVEVQLFEAGEKVTLFPDNVEPVASVASQELLAPNASGDWIGPFPLNPPGTKITRGQLDLIMPRGCGRYNNQGALTTIGVNVEYQYREIDDNGIGISPWAVCLTHTFSAAQLTAIRETFELTFAGGRYEIRGRRTSNSSASDGRTMDVVQWESAKAFLPGSLSYNQAGVAVKIKATNKLSQNAANNFTVVQTRKLPVYDRIAKTWSEPQPTRSYAAAASAIIKAKHGGNRRDRQIDLDTLWGVIQPELGQRGWNCDCWIDGPYDVWQLLVELSQAYLVMPRLHGSVVSFAFDRPGRPVRHEFTPYNIVRGTFQPKWGTYSDQSPDDVQVSYLDEEAGFASRDVRASLPESEARKPAQKNFLGIVNRNHAHKIGMAIAARNRYRRLGYEFETEGMGRVLNLGDVVGLNHPRLKDTVYGQVRGWSAETLTILITGKIRGQHAGDLYVSLTRRDGSPWGPVKVASYTDGSITFDAADYTLLLTQGLGSPFTWLTGGEDRQATVWTLQTAREYRRRAIITNISPTGLYRYKITCINDHEAVDDWLDSPTPVWEQRTALPESQLVAPQSLRGHMGGTAENPILIASWLPVKGATSYRVDLSVDGQNWEPKGSVTVNAYETPVAVGAVWVRVCALRQDDESPWSTWHGDTTVVPPNAPVPSVIGAYTGADISITWARVAGDPSYVVKVYPEGANIPVRTAPIAQTAYRYSHVLGVDDGGPWRALRLDVLAVNEVGESPAGSVAVSDPAPAVTGVLSASADSNSVILSGLGVSGEYTGFVLVRGASAGFGASGIVESRVINGLPYTWAGLAPETEYYFRAAAKDAFFDVAGDFAALNYSDVVTIKTAGA</sequence>
<protein>
    <recommendedName>
        <fullName evidence="2">Tip attachment protein J domain-containing protein</fullName>
    </recommendedName>
</protein>
<evidence type="ECO:0000259" key="2">
    <source>
        <dbReference type="Pfam" id="PF13550"/>
    </source>
</evidence>
<keyword evidence="1" id="KW-0812">Transmembrane</keyword>
<feature type="transmembrane region" description="Helical" evidence="1">
    <location>
        <begin position="55"/>
        <end position="76"/>
    </location>
</feature>
<keyword evidence="1" id="KW-1133">Transmembrane helix</keyword>
<proteinExistence type="predicted"/>
<name>A0A212IXH8_9BACT</name>
<feature type="transmembrane region" description="Helical" evidence="1">
    <location>
        <begin position="88"/>
        <end position="105"/>
    </location>
</feature>
<evidence type="ECO:0000256" key="1">
    <source>
        <dbReference type="SAM" id="Phobius"/>
    </source>
</evidence>
<dbReference type="InterPro" id="IPR032876">
    <property type="entry name" value="J_dom"/>
</dbReference>
<dbReference type="NCBIfam" id="NF040662">
    <property type="entry name" value="attach_TipJ_rel"/>
    <property type="match status" value="1"/>
</dbReference>